<comment type="caution">
    <text evidence="7">The sequence shown here is derived from an EMBL/GenBank/DDBJ whole genome shotgun (WGS) entry which is preliminary data.</text>
</comment>
<reference evidence="7" key="1">
    <citation type="submission" date="2021-01" db="EMBL/GenBank/DDBJ databases">
        <title>Modified the classification status of verrucomicrobia.</title>
        <authorList>
            <person name="Feng X."/>
        </authorList>
    </citation>
    <scope>NUCLEOTIDE SEQUENCE</scope>
    <source>
        <strain evidence="7">KCTC 12986</strain>
    </source>
</reference>
<feature type="compositionally biased region" description="Acidic residues" evidence="5">
    <location>
        <begin position="310"/>
        <end position="324"/>
    </location>
</feature>
<comment type="similarity">
    <text evidence="1">Belongs to the sulfatase family.</text>
</comment>
<evidence type="ECO:0000256" key="4">
    <source>
        <dbReference type="ARBA" id="ARBA00022837"/>
    </source>
</evidence>
<organism evidence="7 8">
    <name type="scientific">Roseibacillus ishigakijimensis</name>
    <dbReference type="NCBI Taxonomy" id="454146"/>
    <lineage>
        <taxon>Bacteria</taxon>
        <taxon>Pseudomonadati</taxon>
        <taxon>Verrucomicrobiota</taxon>
        <taxon>Verrucomicrobiia</taxon>
        <taxon>Verrucomicrobiales</taxon>
        <taxon>Verrucomicrobiaceae</taxon>
        <taxon>Roseibacillus</taxon>
    </lineage>
</organism>
<feature type="region of interest" description="Disordered" evidence="5">
    <location>
        <begin position="305"/>
        <end position="371"/>
    </location>
</feature>
<dbReference type="GO" id="GO:0004065">
    <property type="term" value="F:arylsulfatase activity"/>
    <property type="evidence" value="ECO:0007669"/>
    <property type="project" value="TreeGrafter"/>
</dbReference>
<dbReference type="AlphaFoldDB" id="A0A934RKU7"/>
<name>A0A934RKU7_9BACT</name>
<evidence type="ECO:0000256" key="1">
    <source>
        <dbReference type="ARBA" id="ARBA00008779"/>
    </source>
</evidence>
<dbReference type="SUPFAM" id="SSF53649">
    <property type="entry name" value="Alkaline phosphatase-like"/>
    <property type="match status" value="1"/>
</dbReference>
<dbReference type="PANTHER" id="PTHR42693:SF53">
    <property type="entry name" value="ENDO-4-O-SULFATASE"/>
    <property type="match status" value="1"/>
</dbReference>
<dbReference type="InterPro" id="IPR050738">
    <property type="entry name" value="Sulfatase"/>
</dbReference>
<evidence type="ECO:0000313" key="8">
    <source>
        <dbReference type="Proteomes" id="UP000604083"/>
    </source>
</evidence>
<dbReference type="RefSeq" id="WP_200390697.1">
    <property type="nucleotide sequence ID" value="NZ_JAENIO010000007.1"/>
</dbReference>
<dbReference type="InterPro" id="IPR024607">
    <property type="entry name" value="Sulfatase_CS"/>
</dbReference>
<dbReference type="Gene3D" id="3.30.1120.10">
    <property type="match status" value="1"/>
</dbReference>
<keyword evidence="8" id="KW-1185">Reference proteome</keyword>
<evidence type="ECO:0000256" key="2">
    <source>
        <dbReference type="ARBA" id="ARBA00022723"/>
    </source>
</evidence>
<gene>
    <name evidence="7" type="ORF">JIN78_04255</name>
</gene>
<evidence type="ECO:0000256" key="3">
    <source>
        <dbReference type="ARBA" id="ARBA00022801"/>
    </source>
</evidence>
<dbReference type="Pfam" id="PF00884">
    <property type="entry name" value="Sulfatase"/>
    <property type="match status" value="1"/>
</dbReference>
<evidence type="ECO:0000256" key="5">
    <source>
        <dbReference type="SAM" id="MobiDB-lite"/>
    </source>
</evidence>
<accession>A0A934RKU7</accession>
<protein>
    <submittedName>
        <fullName evidence="7">Sulfatase-like hydrolase/transferase</fullName>
    </submittedName>
</protein>
<dbReference type="EMBL" id="JAENIO010000007">
    <property type="protein sequence ID" value="MBK1833264.1"/>
    <property type="molecule type" value="Genomic_DNA"/>
</dbReference>
<dbReference type="Gene3D" id="3.40.720.10">
    <property type="entry name" value="Alkaline Phosphatase, subunit A"/>
    <property type="match status" value="1"/>
</dbReference>
<dbReference type="PROSITE" id="PS00523">
    <property type="entry name" value="SULFATASE_1"/>
    <property type="match status" value="1"/>
</dbReference>
<dbReference type="Proteomes" id="UP000604083">
    <property type="component" value="Unassembled WGS sequence"/>
</dbReference>
<dbReference type="PANTHER" id="PTHR42693">
    <property type="entry name" value="ARYLSULFATASE FAMILY MEMBER"/>
    <property type="match status" value="1"/>
</dbReference>
<proteinExistence type="inferred from homology"/>
<dbReference type="InterPro" id="IPR000917">
    <property type="entry name" value="Sulfatase_N"/>
</dbReference>
<dbReference type="GO" id="GO:0046872">
    <property type="term" value="F:metal ion binding"/>
    <property type="evidence" value="ECO:0007669"/>
    <property type="project" value="UniProtKB-KW"/>
</dbReference>
<sequence length="1072" mass="116252">MKYQILRLRWIYAGLLMGLLPNVCAQLVLLDATFDGVENDQNASFQLIDNGRGNPGWNPETGLIDRGTVTSATAGIVSQSTIDFTQLVGKKLSLRVVLDGASGAIASNGAFIGFQEAEGGANSGSQLWNNRGPSFGLVIDGGKLGPSLGVGAGGNNGGGVSLLPFEVTTGASINDGFSIEIILDEFGFRFHLEGLETVSGDPIIGGEASWNETGFDFDDFGAGMRVTVTSQNGTQNFGGFDLQSILVSTDSLIKTDRDSDQLDDLWEEQYFGNNDGVANDDELLLQGGGDDPDLDGLTNVEEFHRRTIPNDDDSDDDGINDGDEVNGTLNPWAGGVLGSPPGDSTNPLVADSDGDSKSDGEEIMAGTDPNSILPVVGPSFPFVDSDGDSYRDEAEIAFGSNPEDGESFPDFSGEKGTPNVVIIYADDLGIGDVSAYGELFGTPSPAETPYLDQLAAEGVLFTQGHSSNGICTPSRYALLTGRYNWREFNGITFHYGGTMGGQEVPRPEDVTLAEYLKGHNFDTAAFGKWHLGGAFYSPSGERISGNPTNSQDVDWARPVEHHAVANGFDYFRGLATTINMGPYVYLEDDRVQIWDENLNAGAGGFRNATATDSFTWLTTGELNSSVVGAKDSRASLGDPSYRQVDAEPIMIEQVESYFAERAMSNDPDPFFAYVSLYSPHKPWALTQPFVGEDSSRGFHYGDWMREVDARVGRVISALDNNGFKENTLLIFTADNGPENDAVIQAIAFGKDSNSALRGNKRDVWEGGTRVPFIVRWPGQAAPGLRVDDLVWQGDIFATIAALLQDDIADGIAPDGESFLNILRGQKKPSGSREGIVIASGRGDLAFKSTTGWKFIDSSGGGNSNSWDSQNNQIPNAAGTNQGFPKQFFQLNQDLGEDFNLLQGLNSEREIRTRIAELSEVDYWSILDQLRNTESSRFFRRNPDNDGDGLPNSIEKAHGLEMEDPKDASYDFDGDQQSNWVEYLFGSDLADGSDFFSLHGLKVADGFEVRWPSLLGRHYTLWLSRELSEWKMISQYPGNGGELLVKLSREQITNFDNRGVDSRLFLRVEVSLN</sequence>
<evidence type="ECO:0000313" key="7">
    <source>
        <dbReference type="EMBL" id="MBK1833264.1"/>
    </source>
</evidence>
<keyword evidence="4" id="KW-0106">Calcium</keyword>
<keyword evidence="2" id="KW-0479">Metal-binding</keyword>
<evidence type="ECO:0000259" key="6">
    <source>
        <dbReference type="Pfam" id="PF00884"/>
    </source>
</evidence>
<keyword evidence="3 7" id="KW-0378">Hydrolase</keyword>
<feature type="domain" description="Sulfatase N-terminal" evidence="6">
    <location>
        <begin position="418"/>
        <end position="803"/>
    </location>
</feature>
<dbReference type="InterPro" id="IPR017850">
    <property type="entry name" value="Alkaline_phosphatase_core_sf"/>
</dbReference>